<evidence type="ECO:0000313" key="13">
    <source>
        <dbReference type="EMBL" id="QLI47691.1"/>
    </source>
</evidence>
<dbReference type="SUPFAM" id="SSF47724">
    <property type="entry name" value="Domain of early E2A DNA-binding protein, ADDBP"/>
    <property type="match status" value="1"/>
</dbReference>
<evidence type="ECO:0000256" key="5">
    <source>
        <dbReference type="ARBA" id="ARBA00022705"/>
    </source>
</evidence>
<evidence type="ECO:0000256" key="9">
    <source>
        <dbReference type="ARBA" id="ARBA00023125"/>
    </source>
</evidence>
<feature type="compositionally biased region" description="Basic and acidic residues" evidence="10">
    <location>
        <begin position="40"/>
        <end position="49"/>
    </location>
</feature>
<dbReference type="InterPro" id="IPR036368">
    <property type="entry name" value="ADBP_zn-bd_sf"/>
</dbReference>
<dbReference type="GO" id="GO:0003677">
    <property type="term" value="F:DNA binding"/>
    <property type="evidence" value="ECO:0007669"/>
    <property type="project" value="UniProtKB-KW"/>
</dbReference>
<dbReference type="GO" id="GO:0008270">
    <property type="term" value="F:zinc ion binding"/>
    <property type="evidence" value="ECO:0007669"/>
    <property type="project" value="InterPro"/>
</dbReference>
<feature type="domain" description="Adenovirus DNA-binding all-alpha" evidence="11">
    <location>
        <begin position="117"/>
        <end position="194"/>
    </location>
</feature>
<evidence type="ECO:0000256" key="6">
    <source>
        <dbReference type="ARBA" id="ARBA00022723"/>
    </source>
</evidence>
<accession>A0A7D5Q9E4</accession>
<evidence type="ECO:0000256" key="10">
    <source>
        <dbReference type="SAM" id="MobiDB-lite"/>
    </source>
</evidence>
<name>A0A7D5Q9E4_9ADEN</name>
<protein>
    <submittedName>
        <fullName evidence="13">DNA-binding protein</fullName>
    </submittedName>
</protein>
<dbReference type="Gene3D" id="3.90.148.10">
    <property type="entry name" value="Adenovirus DNA-binding, C-terminal domain superfamily/Adenovirus DNA-binding, zinc binding domain"/>
    <property type="match status" value="1"/>
</dbReference>
<feature type="compositionally biased region" description="Acidic residues" evidence="10">
    <location>
        <begin position="89"/>
        <end position="113"/>
    </location>
</feature>
<evidence type="ECO:0000256" key="3">
    <source>
        <dbReference type="ARBA" id="ARBA00022562"/>
    </source>
</evidence>
<evidence type="ECO:0000256" key="7">
    <source>
        <dbReference type="ARBA" id="ARBA00022833"/>
    </source>
</evidence>
<organism evidence="13">
    <name type="scientific">Adenoviridae sp</name>
    <dbReference type="NCBI Taxonomy" id="2558248"/>
    <lineage>
        <taxon>Viruses</taxon>
        <taxon>Varidnaviria</taxon>
        <taxon>Bamfordvirae</taxon>
        <taxon>Preplasmiviricota</taxon>
        <taxon>Polisuviricotina</taxon>
        <taxon>Pharingeaviricetes</taxon>
        <taxon>Rowavirales</taxon>
        <taxon>Adenoviridae</taxon>
    </lineage>
</organism>
<dbReference type="EMBL" id="MT138101">
    <property type="protein sequence ID" value="QLI47691.1"/>
    <property type="molecule type" value="Genomic_DNA"/>
</dbReference>
<reference evidence="13" key="1">
    <citation type="submission" date="2020-01" db="EMBL/GenBank/DDBJ databases">
        <title>Viral genomes from wild and zoo birds in China.</title>
        <authorList>
            <person name="Yang Z."/>
            <person name="Shan T."/>
            <person name="Yang S."/>
            <person name="Zhang W."/>
        </authorList>
    </citation>
    <scope>NUCLEOTIDE SEQUENCE</scope>
    <source>
        <strain evidence="13">Warbler203</strain>
    </source>
</reference>
<dbReference type="Gene3D" id="1.10.269.10">
    <property type="entry name" value="Adenovirus DNA-binding, N-terminal domain"/>
    <property type="match status" value="1"/>
</dbReference>
<proteinExistence type="predicted"/>
<feature type="domain" description="Adenovirus DNA-binding zinc-binding" evidence="12">
    <location>
        <begin position="328"/>
        <end position="424"/>
    </location>
</feature>
<dbReference type="GO" id="GO:0006351">
    <property type="term" value="P:DNA-templated transcription"/>
    <property type="evidence" value="ECO:0007669"/>
    <property type="project" value="InterPro"/>
</dbReference>
<evidence type="ECO:0000259" key="11">
    <source>
        <dbReference type="Pfam" id="PF02236"/>
    </source>
</evidence>
<keyword evidence="2" id="KW-0597">Phosphoprotein</keyword>
<evidence type="ECO:0000256" key="8">
    <source>
        <dbReference type="ARBA" id="ARBA00023109"/>
    </source>
</evidence>
<evidence type="ECO:0000256" key="1">
    <source>
        <dbReference type="ARBA" id="ARBA00022518"/>
    </source>
</evidence>
<dbReference type="InterPro" id="IPR036362">
    <property type="entry name" value="Adenovirus_DNA-bd_N_sf"/>
</dbReference>
<dbReference type="Pfam" id="PF03728">
    <property type="entry name" value="Viral_DNA_Zn_bi"/>
    <property type="match status" value="2"/>
</dbReference>
<dbReference type="InterPro" id="IPR005376">
    <property type="entry name" value="Adenovirus_DNA-bd_zn-bd"/>
</dbReference>
<dbReference type="GO" id="GO:0039693">
    <property type="term" value="P:viral DNA genome replication"/>
    <property type="evidence" value="ECO:0007669"/>
    <property type="project" value="UniProtKB-KW"/>
</dbReference>
<keyword evidence="3" id="KW-1048">Host nucleus</keyword>
<keyword evidence="4" id="KW-0945">Host-virus interaction</keyword>
<sequence length="467" mass="52665">MCGQLDILPCTAERKMLRASKAITNMKYRTPHVTPAKRSAPRDNEEELLRSPVKRKPRSRRTLAFRRTDEDEEDEVAEPIPAPDLAAAAEEEEEGEETVNEEEEEEEEEDERETDFKIQKALDACWKLGEKFKVPTEGCTLNPTEKHLERIFAAYAKTKKQTFLTYSNVKSFHAFGGRLLFAAICDLAKLKPKFEPTGAAVWRHQWFDEPEDVRCFHGTPMFTKEISYRVKADSERGFQALKKGEGELEESKSDKDPPMVLIKMSKFAVCFKDQYERKSGSFSRDSCGVTFSDIDKAYAAAKNAEAFNAAAFPKSKSVSGLLMIVTCCECNYAGQQVEGRQTTKITPWAISEARTKSMSHTENGNYASACDQYPYVFVFQCCKFQGSNNPTGAGRSVKQDAAKPCDFRLSYTDAIKALVLVKTMASEYLDSCKVHIPRFVWQDCWRVKNAITPSCSITSPDPDPFGE</sequence>
<dbReference type="GO" id="GO:0006260">
    <property type="term" value="P:DNA replication"/>
    <property type="evidence" value="ECO:0007669"/>
    <property type="project" value="UniProtKB-KW"/>
</dbReference>
<keyword evidence="9 13" id="KW-0238">DNA-binding</keyword>
<keyword evidence="5" id="KW-0235">DNA replication</keyword>
<dbReference type="Pfam" id="PF02236">
    <property type="entry name" value="Viral_DNA_bi"/>
    <property type="match status" value="1"/>
</dbReference>
<feature type="domain" description="Adenovirus DNA-binding zinc-binding" evidence="12">
    <location>
        <begin position="214"/>
        <end position="311"/>
    </location>
</feature>
<keyword evidence="6" id="KW-0479">Metal-binding</keyword>
<evidence type="ECO:0000256" key="4">
    <source>
        <dbReference type="ARBA" id="ARBA00022581"/>
    </source>
</evidence>
<keyword evidence="7" id="KW-0862">Zinc</keyword>
<evidence type="ECO:0000256" key="2">
    <source>
        <dbReference type="ARBA" id="ARBA00022553"/>
    </source>
</evidence>
<evidence type="ECO:0000259" key="12">
    <source>
        <dbReference type="Pfam" id="PF03728"/>
    </source>
</evidence>
<keyword evidence="1" id="KW-0244">Early protein</keyword>
<keyword evidence="8" id="KW-1194">Viral DNA replication</keyword>
<dbReference type="SUPFAM" id="SSF57917">
    <property type="entry name" value="Zn-binding domains of ADDBP"/>
    <property type="match status" value="2"/>
</dbReference>
<feature type="compositionally biased region" description="Basic residues" evidence="10">
    <location>
        <begin position="52"/>
        <end position="64"/>
    </location>
</feature>
<dbReference type="InterPro" id="IPR003176">
    <property type="entry name" value="Adenovirus_DNA-bd_a"/>
</dbReference>
<dbReference type="InterPro" id="IPR036367">
    <property type="entry name" value="Ad_DBP_C_sf"/>
</dbReference>
<feature type="region of interest" description="Disordered" evidence="10">
    <location>
        <begin position="27"/>
        <end position="114"/>
    </location>
</feature>